<dbReference type="InterPro" id="IPR027824">
    <property type="entry name" value="DUF4469"/>
</dbReference>
<accession>A0A4Q7VIS1</accession>
<dbReference type="Pfam" id="PF14734">
    <property type="entry name" value="DUF4469"/>
    <property type="match status" value="1"/>
</dbReference>
<evidence type="ECO:0000313" key="3">
    <source>
        <dbReference type="Proteomes" id="UP000293562"/>
    </source>
</evidence>
<comment type="caution">
    <text evidence="2">The sequence shown here is derived from an EMBL/GenBank/DDBJ whole genome shotgun (WGS) entry which is preliminary data.</text>
</comment>
<dbReference type="Proteomes" id="UP000293562">
    <property type="component" value="Unassembled WGS sequence"/>
</dbReference>
<dbReference type="AlphaFoldDB" id="A0A4Q7VIS1"/>
<evidence type="ECO:0000259" key="1">
    <source>
        <dbReference type="Pfam" id="PF14734"/>
    </source>
</evidence>
<reference evidence="2 3" key="1">
    <citation type="submission" date="2019-02" db="EMBL/GenBank/DDBJ databases">
        <title>Genomic Encyclopedia of Type Strains, Phase IV (KMG-IV): sequencing the most valuable type-strain genomes for metagenomic binning, comparative biology and taxonomic classification.</title>
        <authorList>
            <person name="Goeker M."/>
        </authorList>
    </citation>
    <scope>NUCLEOTIDE SEQUENCE [LARGE SCALE GENOMIC DNA]</scope>
    <source>
        <strain evidence="2 3">DSM 28825</strain>
    </source>
</reference>
<gene>
    <name evidence="2" type="ORF">EV201_0674</name>
</gene>
<proteinExistence type="predicted"/>
<dbReference type="EMBL" id="SHKN01000001">
    <property type="protein sequence ID" value="RZT96043.1"/>
    <property type="molecule type" value="Genomic_DNA"/>
</dbReference>
<protein>
    <submittedName>
        <fullName evidence="2">Uncharacterized protein with Ig-like fold DUF4469</fullName>
    </submittedName>
</protein>
<feature type="domain" description="DUF4469" evidence="1">
    <location>
        <begin position="56"/>
        <end position="130"/>
    </location>
</feature>
<dbReference type="RefSeq" id="WP_130305957.1">
    <property type="nucleotide sequence ID" value="NZ_SHKN01000001.1"/>
</dbReference>
<sequence length="143" mass="16372">MEYYLNTNYLTEIADNCFDKLSLLKGVGKKRLGRTNDPKIKIYSFKSFNSNSFFSALGSGSIVEIQGEFLELDSTDTYQGIFLLKEDGSEYRVSLYISNTLNRQVFQIPVDLESGRYKLELRALNKSNKTLCRAKLKKTLKIV</sequence>
<dbReference type="OrthoDB" id="1120707at2"/>
<evidence type="ECO:0000313" key="2">
    <source>
        <dbReference type="EMBL" id="RZT96043.1"/>
    </source>
</evidence>
<dbReference type="Gene3D" id="2.70.50.70">
    <property type="match status" value="1"/>
</dbReference>
<keyword evidence="3" id="KW-1185">Reference proteome</keyword>
<organism evidence="2 3">
    <name type="scientific">Ancylomarina subtilis</name>
    <dbReference type="NCBI Taxonomy" id="1639035"/>
    <lineage>
        <taxon>Bacteria</taxon>
        <taxon>Pseudomonadati</taxon>
        <taxon>Bacteroidota</taxon>
        <taxon>Bacteroidia</taxon>
        <taxon>Marinilabiliales</taxon>
        <taxon>Marinifilaceae</taxon>
        <taxon>Ancylomarina</taxon>
    </lineage>
</organism>
<name>A0A4Q7VIS1_9BACT</name>